<sequence>MNHVDAELDNLLDEVESRYILSPSKSPVPYSEKPRQEEIDIEVEMLLEDINQIENSPPSRKLTSISHQITQHKPINKCDQLYLAGTKRTMGKSSNFILKACDNIRCTSCDFSIISIDNRKWTQSTDYLFFRNHMPDKLKLISETKLLKGSRAYACQCTWISVQDILKVTDNISLKFKWLPTMDTEGFIIELQSVLRGYLKRRDIIQNVRKEYNDVFMEIENELTNNSVSWPSSKSLCYPTVSQTQEYQINNISAEVEDLTQPNEIIISTRPIQDTSDVSLQESIIASPITTMDASHTILQEYPSDRDELLKLRGQLSFELLWVKQAIQSRIQYLQALSQMQY</sequence>
<proteinExistence type="predicted"/>
<comment type="caution">
    <text evidence="6">The sequence shown here is derived from an EMBL/GenBank/DDBJ whole genome shotgun (WGS) entry which is preliminary data.</text>
</comment>
<keyword evidence="3" id="KW-0963">Cytoplasm</keyword>
<comment type="subcellular location">
    <subcellularLocation>
        <location evidence="2">Cytoplasm</location>
    </subcellularLocation>
    <subcellularLocation>
        <location evidence="1">Photoreceptor inner segment</location>
    </subcellularLocation>
</comment>
<evidence type="ECO:0000256" key="1">
    <source>
        <dbReference type="ARBA" id="ARBA00004437"/>
    </source>
</evidence>
<name>A0AAV7KGD0_9METZ</name>
<dbReference type="InterPro" id="IPR029239">
    <property type="entry name" value="CFAP418"/>
</dbReference>
<comment type="function">
    <text evidence="4">May be involved in photoreceptor outer segment disk morphogenesis.</text>
</comment>
<dbReference type="AlphaFoldDB" id="A0AAV7KGD0"/>
<evidence type="ECO:0000256" key="3">
    <source>
        <dbReference type="ARBA" id="ARBA00022490"/>
    </source>
</evidence>
<evidence type="ECO:0000313" key="6">
    <source>
        <dbReference type="EMBL" id="KAI6659930.1"/>
    </source>
</evidence>
<evidence type="ECO:0000256" key="4">
    <source>
        <dbReference type="ARBA" id="ARBA00024819"/>
    </source>
</evidence>
<dbReference type="EMBL" id="JAKMXF010000044">
    <property type="protein sequence ID" value="KAI6659930.1"/>
    <property type="molecule type" value="Genomic_DNA"/>
</dbReference>
<protein>
    <recommendedName>
        <fullName evidence="5">Cilia- and flagella-associated protein 418</fullName>
    </recommendedName>
</protein>
<dbReference type="PANTHER" id="PTHR33958">
    <property type="entry name" value="PROTEIN C8ORF37"/>
    <property type="match status" value="1"/>
</dbReference>
<accession>A0AAV7KGD0</accession>
<dbReference type="PROSITE" id="PS50096">
    <property type="entry name" value="IQ"/>
    <property type="match status" value="1"/>
</dbReference>
<organism evidence="6 7">
    <name type="scientific">Oopsacas minuta</name>
    <dbReference type="NCBI Taxonomy" id="111878"/>
    <lineage>
        <taxon>Eukaryota</taxon>
        <taxon>Metazoa</taxon>
        <taxon>Porifera</taxon>
        <taxon>Hexactinellida</taxon>
        <taxon>Hexasterophora</taxon>
        <taxon>Lyssacinosida</taxon>
        <taxon>Leucopsacidae</taxon>
        <taxon>Oopsacas</taxon>
    </lineage>
</organism>
<evidence type="ECO:0000313" key="7">
    <source>
        <dbReference type="Proteomes" id="UP001165289"/>
    </source>
</evidence>
<dbReference type="Pfam" id="PF14996">
    <property type="entry name" value="RMP"/>
    <property type="match status" value="1"/>
</dbReference>
<evidence type="ECO:0000256" key="2">
    <source>
        <dbReference type="ARBA" id="ARBA00004496"/>
    </source>
</evidence>
<keyword evidence="7" id="KW-1185">Reference proteome</keyword>
<dbReference type="Proteomes" id="UP001165289">
    <property type="component" value="Unassembled WGS sequence"/>
</dbReference>
<dbReference type="GO" id="GO:0005829">
    <property type="term" value="C:cytosol"/>
    <property type="evidence" value="ECO:0007669"/>
    <property type="project" value="TreeGrafter"/>
</dbReference>
<gene>
    <name evidence="6" type="ORF">LOD99_14270</name>
</gene>
<dbReference type="PANTHER" id="PTHR33958:SF1">
    <property type="entry name" value="CILIA- AND FLAGELLA-ASSOCIATED PROTEIN 418"/>
    <property type="match status" value="1"/>
</dbReference>
<reference evidence="6 7" key="1">
    <citation type="journal article" date="2023" name="BMC Biol.">
        <title>The compact genome of the sponge Oopsacas minuta (Hexactinellida) is lacking key metazoan core genes.</title>
        <authorList>
            <person name="Santini S."/>
            <person name="Schenkelaars Q."/>
            <person name="Jourda C."/>
            <person name="Duchesne M."/>
            <person name="Belahbib H."/>
            <person name="Rocher C."/>
            <person name="Selva M."/>
            <person name="Riesgo A."/>
            <person name="Vervoort M."/>
            <person name="Leys S.P."/>
            <person name="Kodjabachian L."/>
            <person name="Le Bivic A."/>
            <person name="Borchiellini C."/>
            <person name="Claverie J.M."/>
            <person name="Renard E."/>
        </authorList>
    </citation>
    <scope>NUCLEOTIDE SEQUENCE [LARGE SCALE GENOMIC DNA]</scope>
    <source>
        <strain evidence="6">SPO-2</strain>
    </source>
</reference>
<evidence type="ECO:0000256" key="5">
    <source>
        <dbReference type="ARBA" id="ARBA00026215"/>
    </source>
</evidence>